<dbReference type="InterPro" id="IPR002797">
    <property type="entry name" value="Polysacc_synth"/>
</dbReference>
<comment type="subcellular location">
    <subcellularLocation>
        <location evidence="1">Cell membrane</location>
        <topology evidence="1">Multi-pass membrane protein</topology>
    </subcellularLocation>
</comment>
<sequence length="427" mass="46322">MFLKVKGSGFRSALSMGLKLGGAAMAFVFYAQISRLVATDRAGVFFWAIAFSLAASTVTRVGLDFAVIKLVSQEKDGLRNSALRSEMYMVILLSFLFSMALCLLFLIFRNPILAFCNLPKDSTLLVLIMIFAIGPISVYMIIASILNGLERNVSASFLQTGMQQCLVVVILFSLTHLYSDTELAIAWSYFLAACFTALYSIFLLVQCSGFPKLKELRTSNGINTLRASIPLWPGALADMAINALPTTLVGIASTPSSVALFSVPQRIASVVYFGFASINAVAAPQIGRAIKMGVGAGDIYRRFTRMMIITVIPGCFFLGAIGKPVLSVFGNEYRDAFYVLLFLLSAQVIHALFGPTLMLLIMSDRRRAYSCAMFLGAAVTFSMTLILAYWHGAQGAAAGVFLGVLAQKMLGFVLARPVRSDFSTDPK</sequence>
<feature type="transmembrane region" description="Helical" evidence="6">
    <location>
        <begin position="45"/>
        <end position="67"/>
    </location>
</feature>
<evidence type="ECO:0000313" key="8">
    <source>
        <dbReference type="Proteomes" id="UP000003704"/>
    </source>
</evidence>
<feature type="transmembrane region" description="Helical" evidence="6">
    <location>
        <begin position="12"/>
        <end position="33"/>
    </location>
</feature>
<proteinExistence type="predicted"/>
<dbReference type="STRING" id="1172194.WQQ_26420"/>
<protein>
    <recommendedName>
        <fullName evidence="9">Polysaccharide biosynthesis protein C-terminal domain-containing protein</fullName>
    </recommendedName>
</protein>
<dbReference type="GO" id="GO:0005886">
    <property type="term" value="C:plasma membrane"/>
    <property type="evidence" value="ECO:0007669"/>
    <property type="project" value="UniProtKB-SubCell"/>
</dbReference>
<gene>
    <name evidence="7" type="ORF">WQQ_26420</name>
</gene>
<dbReference type="PANTHER" id="PTHR30250">
    <property type="entry name" value="PST FAMILY PREDICTED COLANIC ACID TRANSPORTER"/>
    <property type="match status" value="1"/>
</dbReference>
<accession>I8T578</accession>
<feature type="transmembrane region" description="Helical" evidence="6">
    <location>
        <begin position="88"/>
        <end position="108"/>
    </location>
</feature>
<evidence type="ECO:0000256" key="6">
    <source>
        <dbReference type="SAM" id="Phobius"/>
    </source>
</evidence>
<dbReference type="AlphaFoldDB" id="I8T578"/>
<dbReference type="PANTHER" id="PTHR30250:SF11">
    <property type="entry name" value="O-ANTIGEN TRANSPORTER-RELATED"/>
    <property type="match status" value="1"/>
</dbReference>
<evidence type="ECO:0000313" key="7">
    <source>
        <dbReference type="EMBL" id="EIT69060.1"/>
    </source>
</evidence>
<keyword evidence="2" id="KW-1003">Cell membrane</keyword>
<organism evidence="7 8">
    <name type="scientific">Hydrocarboniphaga effusa AP103</name>
    <dbReference type="NCBI Taxonomy" id="1172194"/>
    <lineage>
        <taxon>Bacteria</taxon>
        <taxon>Pseudomonadati</taxon>
        <taxon>Pseudomonadota</taxon>
        <taxon>Gammaproteobacteria</taxon>
        <taxon>Nevskiales</taxon>
        <taxon>Nevskiaceae</taxon>
        <taxon>Hydrocarboniphaga</taxon>
    </lineage>
</organism>
<dbReference type="Pfam" id="PF01943">
    <property type="entry name" value="Polysacc_synt"/>
    <property type="match status" value="1"/>
</dbReference>
<feature type="transmembrane region" description="Helical" evidence="6">
    <location>
        <begin position="124"/>
        <end position="149"/>
    </location>
</feature>
<dbReference type="EMBL" id="AKGD01000002">
    <property type="protein sequence ID" value="EIT69060.1"/>
    <property type="molecule type" value="Genomic_DNA"/>
</dbReference>
<comment type="caution">
    <text evidence="7">The sequence shown here is derived from an EMBL/GenBank/DDBJ whole genome shotgun (WGS) entry which is preliminary data.</text>
</comment>
<feature type="transmembrane region" description="Helical" evidence="6">
    <location>
        <begin position="396"/>
        <end position="415"/>
    </location>
</feature>
<feature type="transmembrane region" description="Helical" evidence="6">
    <location>
        <begin position="336"/>
        <end position="361"/>
    </location>
</feature>
<feature type="transmembrane region" description="Helical" evidence="6">
    <location>
        <begin position="308"/>
        <end position="330"/>
    </location>
</feature>
<dbReference type="InterPro" id="IPR050833">
    <property type="entry name" value="Poly_Biosynth_Transport"/>
</dbReference>
<evidence type="ECO:0000256" key="5">
    <source>
        <dbReference type="ARBA" id="ARBA00023136"/>
    </source>
</evidence>
<reference evidence="7 8" key="1">
    <citation type="journal article" date="2012" name="J. Bacteriol.">
        <title>Genome Sequence of n-Alkane-Degrading Hydrocarboniphaga effusa Strain AP103T (ATCC BAA-332T).</title>
        <authorList>
            <person name="Chang H.K."/>
            <person name="Zylstra G.J."/>
            <person name="Chae J.C."/>
        </authorList>
    </citation>
    <scope>NUCLEOTIDE SEQUENCE [LARGE SCALE GENOMIC DNA]</scope>
    <source>
        <strain evidence="7 8">AP103</strain>
    </source>
</reference>
<keyword evidence="4 6" id="KW-1133">Transmembrane helix</keyword>
<evidence type="ECO:0000256" key="4">
    <source>
        <dbReference type="ARBA" id="ARBA00022989"/>
    </source>
</evidence>
<name>I8T578_9GAMM</name>
<feature type="transmembrane region" description="Helical" evidence="6">
    <location>
        <begin position="184"/>
        <end position="205"/>
    </location>
</feature>
<feature type="transmembrane region" description="Helical" evidence="6">
    <location>
        <begin position="368"/>
        <end position="390"/>
    </location>
</feature>
<keyword evidence="5 6" id="KW-0472">Membrane</keyword>
<evidence type="ECO:0008006" key="9">
    <source>
        <dbReference type="Google" id="ProtNLM"/>
    </source>
</evidence>
<evidence type="ECO:0000256" key="3">
    <source>
        <dbReference type="ARBA" id="ARBA00022692"/>
    </source>
</evidence>
<evidence type="ECO:0000256" key="1">
    <source>
        <dbReference type="ARBA" id="ARBA00004651"/>
    </source>
</evidence>
<keyword evidence="8" id="KW-1185">Reference proteome</keyword>
<evidence type="ECO:0000256" key="2">
    <source>
        <dbReference type="ARBA" id="ARBA00022475"/>
    </source>
</evidence>
<feature type="transmembrane region" description="Helical" evidence="6">
    <location>
        <begin position="161"/>
        <end position="178"/>
    </location>
</feature>
<dbReference type="Proteomes" id="UP000003704">
    <property type="component" value="Unassembled WGS sequence"/>
</dbReference>
<keyword evidence="3 6" id="KW-0812">Transmembrane</keyword>